<dbReference type="FunFam" id="3.30.160.60:FF:000624">
    <property type="entry name" value="zinc finger protein 697"/>
    <property type="match status" value="1"/>
</dbReference>
<evidence type="ECO:0000256" key="6">
    <source>
        <dbReference type="ARBA" id="ARBA00023015"/>
    </source>
</evidence>
<dbReference type="Gene3D" id="3.30.160.60">
    <property type="entry name" value="Classic Zinc Finger"/>
    <property type="match status" value="6"/>
</dbReference>
<dbReference type="GeneID" id="106666676"/>
<keyword evidence="6" id="KW-0805">Transcription regulation</keyword>
<feature type="domain" description="C2H2-type" evidence="12">
    <location>
        <begin position="361"/>
        <end position="388"/>
    </location>
</feature>
<dbReference type="RefSeq" id="XP_024086163.1">
    <property type="nucleotide sequence ID" value="XM_024230395.1"/>
</dbReference>
<evidence type="ECO:0008006" key="16">
    <source>
        <dbReference type="Google" id="ProtNLM"/>
    </source>
</evidence>
<dbReference type="PANTHER" id="PTHR24388">
    <property type="entry name" value="ZINC FINGER PROTEIN"/>
    <property type="match status" value="1"/>
</dbReference>
<dbReference type="PANTHER" id="PTHR24388:SF104">
    <property type="entry name" value="AT-RICH BINDING PROTEIN-RELATED"/>
    <property type="match status" value="1"/>
</dbReference>
<evidence type="ECO:0000256" key="7">
    <source>
        <dbReference type="ARBA" id="ARBA00023163"/>
    </source>
</evidence>
<comment type="similarity">
    <text evidence="9">Belongs to the snail C2H2-type zinc-finger protein family.</text>
</comment>
<dbReference type="FunFam" id="3.30.160.60:FF:000446">
    <property type="entry name" value="Zinc finger protein"/>
    <property type="match status" value="1"/>
</dbReference>
<keyword evidence="8" id="KW-0539">Nucleus</keyword>
<dbReference type="InterPro" id="IPR050527">
    <property type="entry name" value="Snail/Krueppel_Znf"/>
</dbReference>
<evidence type="ECO:0000256" key="11">
    <source>
        <dbReference type="PROSITE-ProRule" id="PRU01263"/>
    </source>
</evidence>
<evidence type="ECO:0000256" key="4">
    <source>
        <dbReference type="ARBA" id="ARBA00022771"/>
    </source>
</evidence>
<dbReference type="EnsemblMetazoa" id="XM_024230395.1">
    <property type="protein sequence ID" value="XP_024086163.1"/>
    <property type="gene ID" value="LOC106666676"/>
</dbReference>
<dbReference type="PROSITE" id="PS51915">
    <property type="entry name" value="ZAD"/>
    <property type="match status" value="1"/>
</dbReference>
<feature type="domain" description="C2H2-type" evidence="12">
    <location>
        <begin position="302"/>
        <end position="329"/>
    </location>
</feature>
<keyword evidence="4 10" id="KW-0863">Zinc-finger</keyword>
<feature type="binding site" evidence="11">
    <location>
        <position position="20"/>
    </location>
    <ligand>
        <name>Zn(2+)</name>
        <dbReference type="ChEBI" id="CHEBI:29105"/>
    </ligand>
</feature>
<dbReference type="GO" id="GO:0000981">
    <property type="term" value="F:DNA-binding transcription factor activity, RNA polymerase II-specific"/>
    <property type="evidence" value="ECO:0007669"/>
    <property type="project" value="TreeGrafter"/>
</dbReference>
<feature type="binding site" evidence="11">
    <location>
        <position position="70"/>
    </location>
    <ligand>
        <name>Zn(2+)</name>
        <dbReference type="ChEBI" id="CHEBI:29105"/>
    </ligand>
</feature>
<dbReference type="InterPro" id="IPR013087">
    <property type="entry name" value="Znf_C2H2_type"/>
</dbReference>
<keyword evidence="3" id="KW-0677">Repeat</keyword>
<dbReference type="Pfam" id="PF00096">
    <property type="entry name" value="zf-C2H2"/>
    <property type="match status" value="2"/>
</dbReference>
<evidence type="ECO:0000256" key="3">
    <source>
        <dbReference type="ARBA" id="ARBA00022737"/>
    </source>
</evidence>
<dbReference type="OrthoDB" id="6077919at2759"/>
<feature type="domain" description="C2H2-type" evidence="12">
    <location>
        <begin position="244"/>
        <end position="271"/>
    </location>
</feature>
<feature type="domain" description="C2H2-type" evidence="12">
    <location>
        <begin position="445"/>
        <end position="472"/>
    </location>
</feature>
<reference evidence="14" key="1">
    <citation type="submission" date="2022-01" db="UniProtKB">
        <authorList>
            <consortium name="EnsemblMetazoa"/>
        </authorList>
    </citation>
    <scope>IDENTIFICATION</scope>
</reference>
<accession>A0A8I6TLA7</accession>
<feature type="binding site" evidence="11">
    <location>
        <position position="67"/>
    </location>
    <ligand>
        <name>Zn(2+)</name>
        <dbReference type="ChEBI" id="CHEBI:29105"/>
    </ligand>
</feature>
<dbReference type="SMART" id="SM00355">
    <property type="entry name" value="ZnF_C2H2"/>
    <property type="match status" value="8"/>
</dbReference>
<dbReference type="Gene3D" id="3.40.1800.20">
    <property type="match status" value="1"/>
</dbReference>
<evidence type="ECO:0000256" key="8">
    <source>
        <dbReference type="ARBA" id="ARBA00023242"/>
    </source>
</evidence>
<feature type="domain" description="C2H2-type" evidence="12">
    <location>
        <begin position="333"/>
        <end position="361"/>
    </location>
</feature>
<feature type="domain" description="C2H2-type" evidence="12">
    <location>
        <begin position="389"/>
        <end position="416"/>
    </location>
</feature>
<keyword evidence="5 11" id="KW-0862">Zinc</keyword>
<evidence type="ECO:0000259" key="12">
    <source>
        <dbReference type="PROSITE" id="PS50157"/>
    </source>
</evidence>
<proteinExistence type="inferred from homology"/>
<evidence type="ECO:0000313" key="14">
    <source>
        <dbReference type="EnsemblMetazoa" id="XP_024086163.1"/>
    </source>
</evidence>
<dbReference type="SUPFAM" id="SSF57716">
    <property type="entry name" value="Glucocorticoid receptor-like (DNA-binding domain)"/>
    <property type="match status" value="1"/>
</dbReference>
<evidence type="ECO:0000313" key="15">
    <source>
        <dbReference type="Proteomes" id="UP000494040"/>
    </source>
</evidence>
<feature type="domain" description="ZAD" evidence="13">
    <location>
        <begin position="15"/>
        <end position="94"/>
    </location>
</feature>
<dbReference type="FunFam" id="3.30.160.60:FF:002196">
    <property type="entry name" value="zinc finger protein 850-like isoform X3"/>
    <property type="match status" value="1"/>
</dbReference>
<dbReference type="InterPro" id="IPR012934">
    <property type="entry name" value="Znf_AD"/>
</dbReference>
<dbReference type="Pfam" id="PF07776">
    <property type="entry name" value="zf-AD"/>
    <property type="match status" value="1"/>
</dbReference>
<evidence type="ECO:0000256" key="9">
    <source>
        <dbReference type="ARBA" id="ARBA00037948"/>
    </source>
</evidence>
<dbReference type="GO" id="GO:0005634">
    <property type="term" value="C:nucleus"/>
    <property type="evidence" value="ECO:0007669"/>
    <property type="project" value="InterPro"/>
</dbReference>
<dbReference type="AlphaFoldDB" id="A0A8I6TLA7"/>
<protein>
    <recommendedName>
        <fullName evidence="16">Zinc finger protein</fullName>
    </recommendedName>
</protein>
<feature type="domain" description="C2H2-type" evidence="12">
    <location>
        <begin position="417"/>
        <end position="444"/>
    </location>
</feature>
<dbReference type="GO" id="GO:0008270">
    <property type="term" value="F:zinc ion binding"/>
    <property type="evidence" value="ECO:0007669"/>
    <property type="project" value="UniProtKB-UniRule"/>
</dbReference>
<dbReference type="SUPFAM" id="SSF57667">
    <property type="entry name" value="beta-beta-alpha zinc fingers"/>
    <property type="match status" value="5"/>
</dbReference>
<dbReference type="FunFam" id="3.30.160.60:FF:002343">
    <property type="entry name" value="Zinc finger protein 33A"/>
    <property type="match status" value="1"/>
</dbReference>
<evidence type="ECO:0000256" key="5">
    <source>
        <dbReference type="ARBA" id="ARBA00022833"/>
    </source>
</evidence>
<sequence length="478" mass="54111">MTTLTSQCQNPKAPDLCRLCLEKSSSLISLFDYEPLENPLHCPLLSKISLCLSVRITHEDKITTKVCQSCAVKVDEFYNFYNKATQSQKLLAQWEFELEVQRTSESTVKNDFNSVLDGSSEILDGALSLQEEEEGKENNFRKHHDLLKVVDGDSLSATFDDVDATTSGTGLDTDYLNIDQLGLLSQDGSLSSADWLDDTIGCDDILSQEILALEEEEVVKKKCGRKSSGPDYISHLYDRKLSKYKCDKCHYSTAAKGNFKKHIMRHTKAYKIVCKECERGFYTMGAYKQHAPDGDCTQNLTLHCPKCSRKYHLPSKLKDHMRIHDPDFSASGFQCDACGKTFLTKRGMEKHIQATHMGIRHRCQLCGKQVTCAQSLKNHMKLHTGEKSYVCSACGKSFSCMTGLVVHERTHTGAKPYKCDLCKKSFTQPSTLKVHKRYHTGERPYTCAFCDRKFYTNTHLSSHLRTHLNDPILNNLNF</sequence>
<keyword evidence="2 11" id="KW-0479">Metal-binding</keyword>
<dbReference type="PROSITE" id="PS00028">
    <property type="entry name" value="ZINC_FINGER_C2H2_1"/>
    <property type="match status" value="6"/>
</dbReference>
<dbReference type="InterPro" id="IPR036236">
    <property type="entry name" value="Znf_C2H2_sf"/>
</dbReference>
<keyword evidence="15" id="KW-1185">Reference proteome</keyword>
<organism evidence="14 15">
    <name type="scientific">Cimex lectularius</name>
    <name type="common">Bed bug</name>
    <name type="synonym">Acanthia lectularia</name>
    <dbReference type="NCBI Taxonomy" id="79782"/>
    <lineage>
        <taxon>Eukaryota</taxon>
        <taxon>Metazoa</taxon>
        <taxon>Ecdysozoa</taxon>
        <taxon>Arthropoda</taxon>
        <taxon>Hexapoda</taxon>
        <taxon>Insecta</taxon>
        <taxon>Pterygota</taxon>
        <taxon>Neoptera</taxon>
        <taxon>Paraneoptera</taxon>
        <taxon>Hemiptera</taxon>
        <taxon>Heteroptera</taxon>
        <taxon>Panheteroptera</taxon>
        <taxon>Cimicomorpha</taxon>
        <taxon>Cimicidae</taxon>
        <taxon>Cimex</taxon>
    </lineage>
</organism>
<feature type="binding site" evidence="11">
    <location>
        <position position="17"/>
    </location>
    <ligand>
        <name>Zn(2+)</name>
        <dbReference type="ChEBI" id="CHEBI:29105"/>
    </ligand>
</feature>
<comment type="similarity">
    <text evidence="1">Belongs to the krueppel C2H2-type zinc-finger protein family.</text>
</comment>
<keyword evidence="7" id="KW-0804">Transcription</keyword>
<evidence type="ECO:0000256" key="1">
    <source>
        <dbReference type="ARBA" id="ARBA00006991"/>
    </source>
</evidence>
<name>A0A8I6TLA7_CIMLE</name>
<evidence type="ECO:0000256" key="2">
    <source>
        <dbReference type="ARBA" id="ARBA00022723"/>
    </source>
</evidence>
<dbReference type="GO" id="GO:0000978">
    <property type="term" value="F:RNA polymerase II cis-regulatory region sequence-specific DNA binding"/>
    <property type="evidence" value="ECO:0007669"/>
    <property type="project" value="TreeGrafter"/>
</dbReference>
<dbReference type="PROSITE" id="PS50157">
    <property type="entry name" value="ZINC_FINGER_C2H2_2"/>
    <property type="match status" value="7"/>
</dbReference>
<dbReference type="Proteomes" id="UP000494040">
    <property type="component" value="Unassembled WGS sequence"/>
</dbReference>
<evidence type="ECO:0000259" key="13">
    <source>
        <dbReference type="PROSITE" id="PS51915"/>
    </source>
</evidence>
<evidence type="ECO:0000256" key="10">
    <source>
        <dbReference type="PROSITE-ProRule" id="PRU00042"/>
    </source>
</evidence>
<dbReference type="SMART" id="SM00868">
    <property type="entry name" value="zf-AD"/>
    <property type="match status" value="1"/>
</dbReference>